<dbReference type="Proteomes" id="UP000518288">
    <property type="component" value="Unassembled WGS sequence"/>
</dbReference>
<evidence type="ECO:0000259" key="1">
    <source>
        <dbReference type="Pfam" id="PF08244"/>
    </source>
</evidence>
<protein>
    <submittedName>
        <fullName evidence="2">Sucrose-6-phosphate hydrolase SacC (GH32 family)</fullName>
    </submittedName>
</protein>
<dbReference type="Gene3D" id="2.60.120.560">
    <property type="entry name" value="Exo-inulinase, domain 1"/>
    <property type="match status" value="1"/>
</dbReference>
<dbReference type="AlphaFoldDB" id="A0A7Y9QZL6"/>
<dbReference type="GO" id="GO:0016787">
    <property type="term" value="F:hydrolase activity"/>
    <property type="evidence" value="ECO:0007669"/>
    <property type="project" value="UniProtKB-KW"/>
</dbReference>
<keyword evidence="3" id="KW-1185">Reference proteome</keyword>
<sequence length="199" mass="21512">MTVPRALSLDARGRLNLCPVAEIAALREALVDVATSGAQRGVVATFAGRHLDIEATFTIRLVNDSQKLGLTVLASPDGSEVTRIVFWPDARRLSIKRARSSTDALVRRQDLHGTLVLEEGEALRLRVLLDGSVLEVYANDRLALATRVYPVSEASVLGSVFVEGEVDVALQVWAMGSLHEGPRSALTRPLVTLPRPTPD</sequence>
<comment type="caution">
    <text evidence="2">The sequence shown here is derived from an EMBL/GenBank/DDBJ whole genome shotgun (WGS) entry which is preliminary data.</text>
</comment>
<organism evidence="2 3">
    <name type="scientific">Sphaerotilus montanus</name>
    <dbReference type="NCBI Taxonomy" id="522889"/>
    <lineage>
        <taxon>Bacteria</taxon>
        <taxon>Pseudomonadati</taxon>
        <taxon>Pseudomonadota</taxon>
        <taxon>Betaproteobacteria</taxon>
        <taxon>Burkholderiales</taxon>
        <taxon>Sphaerotilaceae</taxon>
        <taxon>Sphaerotilus</taxon>
    </lineage>
</organism>
<reference evidence="2 3" key="1">
    <citation type="submission" date="2020-07" db="EMBL/GenBank/DDBJ databases">
        <title>Genomic Encyclopedia of Archaeal and Bacterial Type Strains, Phase II (KMG-II): from individual species to whole genera.</title>
        <authorList>
            <person name="Goeker M."/>
        </authorList>
    </citation>
    <scope>NUCLEOTIDE SEQUENCE [LARGE SCALE GENOMIC DNA]</scope>
    <source>
        <strain evidence="2 3">DSM 21226</strain>
    </source>
</reference>
<gene>
    <name evidence="2" type="ORF">BDD16_001724</name>
</gene>
<dbReference type="InterPro" id="IPR013320">
    <property type="entry name" value="ConA-like_dom_sf"/>
</dbReference>
<name>A0A7Y9QZL6_9BURK</name>
<evidence type="ECO:0000313" key="2">
    <source>
        <dbReference type="EMBL" id="NYG32738.1"/>
    </source>
</evidence>
<dbReference type="Pfam" id="PF08244">
    <property type="entry name" value="Glyco_hydro_32C"/>
    <property type="match status" value="1"/>
</dbReference>
<accession>A0A7Y9QZL6</accession>
<dbReference type="SUPFAM" id="SSF49899">
    <property type="entry name" value="Concanavalin A-like lectins/glucanases"/>
    <property type="match status" value="1"/>
</dbReference>
<dbReference type="PANTHER" id="PTHR43101">
    <property type="entry name" value="BETA-FRUCTOSIDASE"/>
    <property type="match status" value="1"/>
</dbReference>
<feature type="domain" description="Glycosyl hydrolase family 32 C-terminal" evidence="1">
    <location>
        <begin position="37"/>
        <end position="173"/>
    </location>
</feature>
<evidence type="ECO:0000313" key="3">
    <source>
        <dbReference type="Proteomes" id="UP000518288"/>
    </source>
</evidence>
<dbReference type="PANTHER" id="PTHR43101:SF1">
    <property type="entry name" value="BETA-FRUCTOSIDASE"/>
    <property type="match status" value="1"/>
</dbReference>
<dbReference type="RefSeq" id="WP_179633592.1">
    <property type="nucleotide sequence ID" value="NZ_JACCFH010000001.1"/>
</dbReference>
<proteinExistence type="predicted"/>
<keyword evidence="2" id="KW-0378">Hydrolase</keyword>
<dbReference type="InterPro" id="IPR013189">
    <property type="entry name" value="Glyco_hydro_32_C"/>
</dbReference>
<dbReference type="InterPro" id="IPR051214">
    <property type="entry name" value="GH32_Enzymes"/>
</dbReference>
<dbReference type="EMBL" id="JACCFH010000001">
    <property type="protein sequence ID" value="NYG32738.1"/>
    <property type="molecule type" value="Genomic_DNA"/>
</dbReference>